<protein>
    <submittedName>
        <fullName evidence="1">Uncharacterized protein</fullName>
    </submittedName>
</protein>
<proteinExistence type="predicted"/>
<organism evidence="1 2">
    <name type="scientific">Chryseolinea soli</name>
    <dbReference type="NCBI Taxonomy" id="2321403"/>
    <lineage>
        <taxon>Bacteria</taxon>
        <taxon>Pseudomonadati</taxon>
        <taxon>Bacteroidota</taxon>
        <taxon>Cytophagia</taxon>
        <taxon>Cytophagales</taxon>
        <taxon>Fulvivirgaceae</taxon>
        <taxon>Chryseolinea</taxon>
    </lineage>
</organism>
<dbReference type="OrthoDB" id="6897452at2"/>
<sequence length="109" mass="12671">MKKEKTFGFKVSITRFAIDWNPGFVECRFTDAWGKEFIFVEKVPVVTLEYLTAQSDYPKDGVIACEVIDAWTDPQGRKLLTVDTEKPWYIETVDGLQQFDIEEKDLIEI</sequence>
<evidence type="ECO:0000313" key="1">
    <source>
        <dbReference type="EMBL" id="AYB32517.1"/>
    </source>
</evidence>
<dbReference type="AlphaFoldDB" id="A0A385SQJ1"/>
<gene>
    <name evidence="1" type="ORF">D4L85_18905</name>
</gene>
<evidence type="ECO:0000313" key="2">
    <source>
        <dbReference type="Proteomes" id="UP000266183"/>
    </source>
</evidence>
<keyword evidence="2" id="KW-1185">Reference proteome</keyword>
<dbReference type="KEGG" id="chk:D4L85_18905"/>
<accession>A0A385SQJ1</accession>
<dbReference type="EMBL" id="CP032382">
    <property type="protein sequence ID" value="AYB32517.1"/>
    <property type="molecule type" value="Genomic_DNA"/>
</dbReference>
<name>A0A385SQJ1_9BACT</name>
<dbReference type="Proteomes" id="UP000266183">
    <property type="component" value="Chromosome"/>
</dbReference>
<dbReference type="RefSeq" id="WP_119755770.1">
    <property type="nucleotide sequence ID" value="NZ_CP032382.1"/>
</dbReference>
<reference evidence="2" key="1">
    <citation type="submission" date="2018-09" db="EMBL/GenBank/DDBJ databases">
        <title>Chryseolinea sp. KIS68-18 isolated from soil.</title>
        <authorList>
            <person name="Weon H.-Y."/>
            <person name="Kwon S.-W."/>
            <person name="Lee S.A."/>
        </authorList>
    </citation>
    <scope>NUCLEOTIDE SEQUENCE [LARGE SCALE GENOMIC DNA]</scope>
    <source>
        <strain evidence="2">KIS68-18</strain>
    </source>
</reference>